<dbReference type="GO" id="GO:0005737">
    <property type="term" value="C:cytoplasm"/>
    <property type="evidence" value="ECO:0007669"/>
    <property type="project" value="TreeGrafter"/>
</dbReference>
<feature type="region of interest" description="Disordered" evidence="1">
    <location>
        <begin position="17"/>
        <end position="91"/>
    </location>
</feature>
<accession>A0A1H3PB24</accession>
<dbReference type="PANTHER" id="PTHR30313:SF2">
    <property type="entry name" value="DNA PRIMASE"/>
    <property type="match status" value="1"/>
</dbReference>
<sequence>MTDADDGALEELAEYLRLNPEATTPEVLGATDTDPAVWGDAVDDALASDDPHLALETPDTGAPEGDSRDANPTLEADKPASTTSETPDTDGSALVDALEWFHQQLDRDLPDECDHDTPRDYYRDGRGWDADTIDEKLLGFAPANYKDDLIAHLFGRGHDRDAIRATGLFTEDLRPLWRGRYVLPYFDADGRAVYAIARETAPKHPEDFLAGKYGKLAHTKDYVTSEEPIYGLDTVEPGDPVLITEGIADAITAHEAGYPCISPVTKQFKQKHHDVLLEALDERDVDRVYLIQDAERPTSNVDDRDRLTLQQFGEGVKGAVKTAAYLDEHGLEARVAELPRPGLEKVDLDDYLQGWSDDLTPLLAGAKPVDQHPAYDADTAKDVALEG</sequence>
<dbReference type="CDD" id="cd01029">
    <property type="entry name" value="TOPRIM_primases"/>
    <property type="match status" value="1"/>
</dbReference>
<evidence type="ECO:0000256" key="1">
    <source>
        <dbReference type="SAM" id="MobiDB-lite"/>
    </source>
</evidence>
<evidence type="ECO:0000313" key="3">
    <source>
        <dbReference type="Proteomes" id="UP000199079"/>
    </source>
</evidence>
<dbReference type="InterPro" id="IPR050219">
    <property type="entry name" value="DnaG_primase"/>
</dbReference>
<proteinExistence type="predicted"/>
<organism evidence="2 3">
    <name type="scientific">Halopenitus persicus</name>
    <dbReference type="NCBI Taxonomy" id="1048396"/>
    <lineage>
        <taxon>Archaea</taxon>
        <taxon>Methanobacteriati</taxon>
        <taxon>Methanobacteriota</taxon>
        <taxon>Stenosarchaea group</taxon>
        <taxon>Halobacteria</taxon>
        <taxon>Halobacteriales</taxon>
        <taxon>Haloferacaceae</taxon>
        <taxon>Halopenitus</taxon>
    </lineage>
</organism>
<dbReference type="OrthoDB" id="242746at2157"/>
<dbReference type="Gene3D" id="3.90.980.10">
    <property type="entry name" value="DNA primase, catalytic core, N-terminal domain"/>
    <property type="match status" value="1"/>
</dbReference>
<dbReference type="InterPro" id="IPR037068">
    <property type="entry name" value="DNA_primase_core_N_sf"/>
</dbReference>
<dbReference type="SUPFAM" id="SSF56731">
    <property type="entry name" value="DNA primase core"/>
    <property type="match status" value="1"/>
</dbReference>
<protein>
    <submittedName>
        <fullName evidence="2">DNA primase</fullName>
    </submittedName>
</protein>
<dbReference type="PANTHER" id="PTHR30313">
    <property type="entry name" value="DNA PRIMASE"/>
    <property type="match status" value="1"/>
</dbReference>
<gene>
    <name evidence="2" type="ORF">SAMN05216564_1241</name>
</gene>
<dbReference type="InterPro" id="IPR034154">
    <property type="entry name" value="TOPRIM_DnaG/twinkle"/>
</dbReference>
<dbReference type="Gene3D" id="3.40.1360.10">
    <property type="match status" value="1"/>
</dbReference>
<evidence type="ECO:0000313" key="2">
    <source>
        <dbReference type="EMBL" id="SDY98334.1"/>
    </source>
</evidence>
<reference evidence="3" key="1">
    <citation type="submission" date="2016-10" db="EMBL/GenBank/DDBJ databases">
        <authorList>
            <person name="Varghese N."/>
            <person name="Submissions S."/>
        </authorList>
    </citation>
    <scope>NUCLEOTIDE SEQUENCE [LARGE SCALE GENOMIC DNA]</scope>
    <source>
        <strain evidence="3">DC30,IBRC 10041,KCTC 4046</strain>
    </source>
</reference>
<name>A0A1H3PB24_9EURY</name>
<dbReference type="Proteomes" id="UP000199079">
    <property type="component" value="Unassembled WGS sequence"/>
</dbReference>
<feature type="non-terminal residue" evidence="2">
    <location>
        <position position="387"/>
    </location>
</feature>
<keyword evidence="3" id="KW-1185">Reference proteome</keyword>
<dbReference type="GO" id="GO:0006269">
    <property type="term" value="P:DNA replication, synthesis of primer"/>
    <property type="evidence" value="ECO:0007669"/>
    <property type="project" value="TreeGrafter"/>
</dbReference>
<dbReference type="EMBL" id="FNPC01000024">
    <property type="protein sequence ID" value="SDY98334.1"/>
    <property type="molecule type" value="Genomic_DNA"/>
</dbReference>
<dbReference type="AlphaFoldDB" id="A0A1H3PB24"/>